<comment type="caution">
    <text evidence="1">The sequence shown here is derived from an EMBL/GenBank/DDBJ whole genome shotgun (WGS) entry which is preliminary data.</text>
</comment>
<evidence type="ECO:0000313" key="2">
    <source>
        <dbReference type="Proteomes" id="UP001476798"/>
    </source>
</evidence>
<name>A0ABV0PES9_9TELE</name>
<organism evidence="1 2">
    <name type="scientific">Goodea atripinnis</name>
    <dbReference type="NCBI Taxonomy" id="208336"/>
    <lineage>
        <taxon>Eukaryota</taxon>
        <taxon>Metazoa</taxon>
        <taxon>Chordata</taxon>
        <taxon>Craniata</taxon>
        <taxon>Vertebrata</taxon>
        <taxon>Euteleostomi</taxon>
        <taxon>Actinopterygii</taxon>
        <taxon>Neopterygii</taxon>
        <taxon>Teleostei</taxon>
        <taxon>Neoteleostei</taxon>
        <taxon>Acanthomorphata</taxon>
        <taxon>Ovalentaria</taxon>
        <taxon>Atherinomorphae</taxon>
        <taxon>Cyprinodontiformes</taxon>
        <taxon>Goodeidae</taxon>
        <taxon>Goodea</taxon>
    </lineage>
</organism>
<sequence length="152" mass="17034">MNGKFRAQSLLSIPLTHFYAAHRPLIYSTINSDVAVCQVIWICIALFPLDGAAHKNASQDDVPGRACHFNQTRCYAFPVAGTNCEVQVENVRENPRKPQSPPRHAVMFSFCTLPPNEDIKEVLKSFRHCVKAGLGSCELKDTLHWIHSGLFQ</sequence>
<gene>
    <name evidence="1" type="ORF">GOODEAATRI_017126</name>
</gene>
<accession>A0ABV0PES9</accession>
<keyword evidence="2" id="KW-1185">Reference proteome</keyword>
<dbReference type="Proteomes" id="UP001476798">
    <property type="component" value="Unassembled WGS sequence"/>
</dbReference>
<dbReference type="EMBL" id="JAHRIO010071335">
    <property type="protein sequence ID" value="MEQ2181965.1"/>
    <property type="molecule type" value="Genomic_DNA"/>
</dbReference>
<reference evidence="1 2" key="1">
    <citation type="submission" date="2021-06" db="EMBL/GenBank/DDBJ databases">
        <authorList>
            <person name="Palmer J.M."/>
        </authorList>
    </citation>
    <scope>NUCLEOTIDE SEQUENCE [LARGE SCALE GENOMIC DNA]</scope>
    <source>
        <strain evidence="1 2">GA_2019</strain>
        <tissue evidence="1">Muscle</tissue>
    </source>
</reference>
<evidence type="ECO:0000313" key="1">
    <source>
        <dbReference type="EMBL" id="MEQ2181965.1"/>
    </source>
</evidence>
<protein>
    <submittedName>
        <fullName evidence="1">Uncharacterized protein</fullName>
    </submittedName>
</protein>
<proteinExistence type="predicted"/>